<reference evidence="3" key="1">
    <citation type="journal article" date="2023" name="Mol. Phylogenet. Evol.">
        <title>Genome-scale phylogeny and comparative genomics of the fungal order Sordariales.</title>
        <authorList>
            <person name="Hensen N."/>
            <person name="Bonometti L."/>
            <person name="Westerberg I."/>
            <person name="Brannstrom I.O."/>
            <person name="Guillou S."/>
            <person name="Cros-Aarteil S."/>
            <person name="Calhoun S."/>
            <person name="Haridas S."/>
            <person name="Kuo A."/>
            <person name="Mondo S."/>
            <person name="Pangilinan J."/>
            <person name="Riley R."/>
            <person name="LaButti K."/>
            <person name="Andreopoulos B."/>
            <person name="Lipzen A."/>
            <person name="Chen C."/>
            <person name="Yan M."/>
            <person name="Daum C."/>
            <person name="Ng V."/>
            <person name="Clum A."/>
            <person name="Steindorff A."/>
            <person name="Ohm R.A."/>
            <person name="Martin F."/>
            <person name="Silar P."/>
            <person name="Natvig D.O."/>
            <person name="Lalanne C."/>
            <person name="Gautier V."/>
            <person name="Ament-Velasquez S.L."/>
            <person name="Kruys A."/>
            <person name="Hutchinson M.I."/>
            <person name="Powell A.J."/>
            <person name="Barry K."/>
            <person name="Miller A.N."/>
            <person name="Grigoriev I.V."/>
            <person name="Debuchy R."/>
            <person name="Gladieux P."/>
            <person name="Hiltunen Thoren M."/>
            <person name="Johannesson H."/>
        </authorList>
    </citation>
    <scope>NUCLEOTIDE SEQUENCE [LARGE SCALE GENOMIC DNA]</scope>
    <source>
        <strain evidence="3">CBS 284.82</strain>
    </source>
</reference>
<keyword evidence="3" id="KW-1185">Reference proteome</keyword>
<dbReference type="InterPro" id="IPR023631">
    <property type="entry name" value="Amidase_dom"/>
</dbReference>
<dbReference type="PANTHER" id="PTHR42678:SF34">
    <property type="entry name" value="OS04G0183300 PROTEIN"/>
    <property type="match status" value="1"/>
</dbReference>
<organism evidence="2 3">
    <name type="scientific">Parachaetomium inaequale</name>
    <dbReference type="NCBI Taxonomy" id="2588326"/>
    <lineage>
        <taxon>Eukaryota</taxon>
        <taxon>Fungi</taxon>
        <taxon>Dikarya</taxon>
        <taxon>Ascomycota</taxon>
        <taxon>Pezizomycotina</taxon>
        <taxon>Sordariomycetes</taxon>
        <taxon>Sordariomycetidae</taxon>
        <taxon>Sordariales</taxon>
        <taxon>Chaetomiaceae</taxon>
        <taxon>Parachaetomium</taxon>
    </lineage>
</organism>
<accession>A0AAN6SSZ1</accession>
<dbReference type="EMBL" id="MU854347">
    <property type="protein sequence ID" value="KAK4042019.1"/>
    <property type="molecule type" value="Genomic_DNA"/>
</dbReference>
<proteinExistence type="predicted"/>
<sequence length="76" mass="8214">MARMQTDGSICIPAGKASIVGLKATAGLISRDGTIPNSYRLDTLGILARNVKDAATFTTKARTRCIWCRKPTSSKW</sequence>
<gene>
    <name evidence="2" type="ORF">C8A01DRAFT_33905</name>
</gene>
<dbReference type="Gene3D" id="3.90.1300.10">
    <property type="entry name" value="Amidase signature (AS) domain"/>
    <property type="match status" value="1"/>
</dbReference>
<evidence type="ECO:0000313" key="3">
    <source>
        <dbReference type="Proteomes" id="UP001303115"/>
    </source>
</evidence>
<evidence type="ECO:0000313" key="2">
    <source>
        <dbReference type="EMBL" id="KAK4042019.1"/>
    </source>
</evidence>
<dbReference type="Proteomes" id="UP001303115">
    <property type="component" value="Unassembled WGS sequence"/>
</dbReference>
<dbReference type="SUPFAM" id="SSF75304">
    <property type="entry name" value="Amidase signature (AS) enzymes"/>
    <property type="match status" value="1"/>
</dbReference>
<feature type="domain" description="Amidase" evidence="1">
    <location>
        <begin position="6"/>
        <end position="67"/>
    </location>
</feature>
<dbReference type="InterPro" id="IPR036928">
    <property type="entry name" value="AS_sf"/>
</dbReference>
<dbReference type="PANTHER" id="PTHR42678">
    <property type="entry name" value="AMIDASE"/>
    <property type="match status" value="1"/>
</dbReference>
<dbReference type="Pfam" id="PF01425">
    <property type="entry name" value="Amidase"/>
    <property type="match status" value="1"/>
</dbReference>
<name>A0AAN6SSZ1_9PEZI</name>
<comment type="caution">
    <text evidence="2">The sequence shown here is derived from an EMBL/GenBank/DDBJ whole genome shotgun (WGS) entry which is preliminary data.</text>
</comment>
<dbReference type="AlphaFoldDB" id="A0AAN6SSZ1"/>
<evidence type="ECO:0000259" key="1">
    <source>
        <dbReference type="Pfam" id="PF01425"/>
    </source>
</evidence>
<protein>
    <recommendedName>
        <fullName evidence="1">Amidase domain-containing protein</fullName>
    </recommendedName>
</protein>